<evidence type="ECO:0000313" key="10">
    <source>
        <dbReference type="Proteomes" id="UP000528432"/>
    </source>
</evidence>
<dbReference type="AlphaFoldDB" id="A0A7Y3Y086"/>
<evidence type="ECO:0000256" key="2">
    <source>
        <dbReference type="ARBA" id="ARBA00014363"/>
    </source>
</evidence>
<dbReference type="GO" id="GO:0003677">
    <property type="term" value="F:DNA binding"/>
    <property type="evidence" value="ECO:0007669"/>
    <property type="project" value="InterPro"/>
</dbReference>
<evidence type="ECO:0000256" key="4">
    <source>
        <dbReference type="ARBA" id="ARBA00022695"/>
    </source>
</evidence>
<evidence type="ECO:0000256" key="1">
    <source>
        <dbReference type="ARBA" id="ARBA00012417"/>
    </source>
</evidence>
<dbReference type="InterPro" id="IPR015199">
    <property type="entry name" value="DNA_pol_III_delta_C"/>
</dbReference>
<name>A0A7Y3Y086_CLOCO</name>
<keyword evidence="3" id="KW-0808">Transferase</keyword>
<organism evidence="9 10">
    <name type="scientific">Clostridium cochlearium</name>
    <dbReference type="NCBI Taxonomy" id="1494"/>
    <lineage>
        <taxon>Bacteria</taxon>
        <taxon>Bacillati</taxon>
        <taxon>Bacillota</taxon>
        <taxon>Clostridia</taxon>
        <taxon>Eubacteriales</taxon>
        <taxon>Clostridiaceae</taxon>
        <taxon>Clostridium</taxon>
    </lineage>
</organism>
<dbReference type="InterPro" id="IPR027417">
    <property type="entry name" value="P-loop_NTPase"/>
</dbReference>
<evidence type="ECO:0000256" key="3">
    <source>
        <dbReference type="ARBA" id="ARBA00022679"/>
    </source>
</evidence>
<dbReference type="GO" id="GO:0003887">
    <property type="term" value="F:DNA-directed DNA polymerase activity"/>
    <property type="evidence" value="ECO:0007669"/>
    <property type="project" value="UniProtKB-KW"/>
</dbReference>
<comment type="caution">
    <text evidence="9">The sequence shown here is derived from an EMBL/GenBank/DDBJ whole genome shotgun (WGS) entry which is preliminary data.</text>
</comment>
<dbReference type="EC" id="2.7.7.7" evidence="1"/>
<gene>
    <name evidence="9" type="ORF">HMJ28_12220</name>
</gene>
<evidence type="ECO:0000256" key="6">
    <source>
        <dbReference type="ARBA" id="ARBA00022932"/>
    </source>
</evidence>
<keyword evidence="5" id="KW-0235">DNA replication</keyword>
<dbReference type="PANTHER" id="PTHR11669:SF8">
    <property type="entry name" value="DNA POLYMERASE III SUBUNIT DELTA"/>
    <property type="match status" value="1"/>
</dbReference>
<evidence type="ECO:0000259" key="8">
    <source>
        <dbReference type="Pfam" id="PF09115"/>
    </source>
</evidence>
<dbReference type="Gene3D" id="3.40.50.300">
    <property type="entry name" value="P-loop containing nucleotide triphosphate hydrolases"/>
    <property type="match status" value="1"/>
</dbReference>
<dbReference type="Gene3D" id="1.20.272.10">
    <property type="match status" value="1"/>
</dbReference>
<dbReference type="NCBIfam" id="NF004047">
    <property type="entry name" value="PRK05564.1"/>
    <property type="match status" value="1"/>
</dbReference>
<dbReference type="Pfam" id="PF09115">
    <property type="entry name" value="DNApol3-delta_C"/>
    <property type="match status" value="1"/>
</dbReference>
<feature type="domain" description="DNA polymerase III delta subunit C-terminal" evidence="8">
    <location>
        <begin position="218"/>
        <end position="320"/>
    </location>
</feature>
<dbReference type="EMBL" id="JABFIF010000036">
    <property type="protein sequence ID" value="NOH17127.1"/>
    <property type="molecule type" value="Genomic_DNA"/>
</dbReference>
<evidence type="ECO:0000313" key="9">
    <source>
        <dbReference type="EMBL" id="NOH17127.1"/>
    </source>
</evidence>
<reference evidence="9 10" key="1">
    <citation type="submission" date="2020-05" db="EMBL/GenBank/DDBJ databases">
        <title>Draft genome sequence of Clostridium cochlearium strain AGROS13 isolated from a sheep dairy farm in New Zealand.</title>
        <authorList>
            <person name="Gupta T.B."/>
            <person name="Jauregui R."/>
            <person name="Risson A.N."/>
            <person name="Brightwell G."/>
            <person name="Maclean P."/>
        </authorList>
    </citation>
    <scope>NUCLEOTIDE SEQUENCE [LARGE SCALE GENOMIC DNA]</scope>
    <source>
        <strain evidence="9 10">AGROS13</strain>
    </source>
</reference>
<dbReference type="Proteomes" id="UP000528432">
    <property type="component" value="Unassembled WGS sequence"/>
</dbReference>
<dbReference type="GO" id="GO:0006261">
    <property type="term" value="P:DNA-templated DNA replication"/>
    <property type="evidence" value="ECO:0007669"/>
    <property type="project" value="TreeGrafter"/>
</dbReference>
<comment type="catalytic activity">
    <reaction evidence="7">
        <text>DNA(n) + a 2'-deoxyribonucleoside 5'-triphosphate = DNA(n+1) + diphosphate</text>
        <dbReference type="Rhea" id="RHEA:22508"/>
        <dbReference type="Rhea" id="RHEA-COMP:17339"/>
        <dbReference type="Rhea" id="RHEA-COMP:17340"/>
        <dbReference type="ChEBI" id="CHEBI:33019"/>
        <dbReference type="ChEBI" id="CHEBI:61560"/>
        <dbReference type="ChEBI" id="CHEBI:173112"/>
        <dbReference type="EC" id="2.7.7.7"/>
    </reaction>
</comment>
<evidence type="ECO:0000256" key="7">
    <source>
        <dbReference type="ARBA" id="ARBA00049244"/>
    </source>
</evidence>
<dbReference type="SUPFAM" id="SSF52540">
    <property type="entry name" value="P-loop containing nucleoside triphosphate hydrolases"/>
    <property type="match status" value="1"/>
</dbReference>
<dbReference type="Pfam" id="PF13177">
    <property type="entry name" value="DNA_pol3_delta2"/>
    <property type="match status" value="1"/>
</dbReference>
<dbReference type="InterPro" id="IPR050238">
    <property type="entry name" value="DNA_Rep/Repair_Clamp_Loader"/>
</dbReference>
<keyword evidence="4" id="KW-0548">Nucleotidyltransferase</keyword>
<evidence type="ECO:0000256" key="5">
    <source>
        <dbReference type="ARBA" id="ARBA00022705"/>
    </source>
</evidence>
<proteinExistence type="predicted"/>
<accession>A0A7Y3Y086</accession>
<dbReference type="GO" id="GO:0009360">
    <property type="term" value="C:DNA polymerase III complex"/>
    <property type="evidence" value="ECO:0007669"/>
    <property type="project" value="InterPro"/>
</dbReference>
<protein>
    <recommendedName>
        <fullName evidence="2">DNA polymerase III subunit delta'</fullName>
        <ecNumber evidence="1">2.7.7.7</ecNumber>
    </recommendedName>
</protein>
<keyword evidence="6" id="KW-0239">DNA-directed DNA polymerase</keyword>
<dbReference type="RefSeq" id="WP_171303995.1">
    <property type="nucleotide sequence ID" value="NZ_JABFIF010000036.1"/>
</dbReference>
<dbReference type="PANTHER" id="PTHR11669">
    <property type="entry name" value="REPLICATION FACTOR C / DNA POLYMERASE III GAMMA-TAU SUBUNIT"/>
    <property type="match status" value="1"/>
</dbReference>
<sequence>MEEYILSFSDIIGHEDVKSHINNSINNGRFAHAYIISGEDGLGKSILVKEIALKLLNKKVNRMYADIIEFKIKKESRSIKVDDIREINKEVNKKPYEEDKKVIIIYNSDFMTKEAQNAFLKTIEEPPENVFILMLCESLDSILETIKSRCQIYKLNHLSQEDMKKYINKKYPNIDAELKETLLKISDGIPGKVEKFVEDENFKDIRDMSINILKKMLLSEKNDIESTLKYVEFFTKHIYLSEEVLTCFLSYIRDILMCKETLNKKLVLNIDKLEDLEIISESLSFKQLYNIINIIEDTKDKLSSNVNTALVFNSMLLKMQEV</sequence>